<gene>
    <name evidence="1" type="ORF">D7Y07_00700</name>
</gene>
<dbReference type="AlphaFoldDB" id="A0A3L8ACT5"/>
<sequence>MSKEKQIWDLVSRILDSCGEESDGISIHESEDTGNGELHRKIYTHHGYCFELTCYTDCDPEDIYNVENGCVYCFSEPWDGFNEAGIDKAIEILKALV</sequence>
<reference evidence="1 2" key="1">
    <citation type="submission" date="2018-09" db="EMBL/GenBank/DDBJ databases">
        <title>Murine metabolic-syndrome-specific gut microbial biobank.</title>
        <authorList>
            <person name="Liu C."/>
        </authorList>
    </citation>
    <scope>NUCLEOTIDE SEQUENCE [LARGE SCALE GENOMIC DNA]</scope>
    <source>
        <strain evidence="1 2">0.1X-D8-26</strain>
    </source>
</reference>
<name>A0A3L8ACT5_9BACE</name>
<proteinExistence type="predicted"/>
<dbReference type="Proteomes" id="UP000267159">
    <property type="component" value="Unassembled WGS sequence"/>
</dbReference>
<protein>
    <submittedName>
        <fullName evidence="1">Uncharacterized protein</fullName>
    </submittedName>
</protein>
<accession>A0A3L8ACT5</accession>
<comment type="caution">
    <text evidence="1">The sequence shown here is derived from an EMBL/GenBank/DDBJ whole genome shotgun (WGS) entry which is preliminary data.</text>
</comment>
<evidence type="ECO:0000313" key="1">
    <source>
        <dbReference type="EMBL" id="RLT81919.1"/>
    </source>
</evidence>
<dbReference type="EMBL" id="RAZM01000001">
    <property type="protein sequence ID" value="RLT81919.1"/>
    <property type="molecule type" value="Genomic_DNA"/>
</dbReference>
<evidence type="ECO:0000313" key="2">
    <source>
        <dbReference type="Proteomes" id="UP000267159"/>
    </source>
</evidence>
<organism evidence="1 2">
    <name type="scientific">Bacteroides acidifaciens</name>
    <dbReference type="NCBI Taxonomy" id="85831"/>
    <lineage>
        <taxon>Bacteria</taxon>
        <taxon>Pseudomonadati</taxon>
        <taxon>Bacteroidota</taxon>
        <taxon>Bacteroidia</taxon>
        <taxon>Bacteroidales</taxon>
        <taxon>Bacteroidaceae</taxon>
        <taxon>Bacteroides</taxon>
    </lineage>
</organism>
<dbReference type="RefSeq" id="WP_121765081.1">
    <property type="nucleotide sequence ID" value="NZ_RAZM01000001.1"/>
</dbReference>